<dbReference type="GO" id="GO:0003677">
    <property type="term" value="F:DNA binding"/>
    <property type="evidence" value="ECO:0007669"/>
    <property type="project" value="UniProtKB-KW"/>
</dbReference>
<keyword evidence="1" id="KW-0238">DNA-binding</keyword>
<dbReference type="AlphaFoldDB" id="A0ABD6BY78"/>
<evidence type="ECO:0000313" key="2">
    <source>
        <dbReference type="Proteomes" id="UP001597185"/>
    </source>
</evidence>
<gene>
    <name evidence="1" type="ORF">ACFR9T_05895</name>
</gene>
<protein>
    <submittedName>
        <fullName evidence="1">DNA-binding protein</fullName>
    </submittedName>
</protein>
<evidence type="ECO:0000313" key="1">
    <source>
        <dbReference type="EMBL" id="MFD1570117.1"/>
    </source>
</evidence>
<sequence>MSDNDTNNSNGSQRERNKATRMFATEFNESNTEFKMPADIESDGDRAPNYYLTPTGAGVHRVLMMGTLMEVAKVNDSPTTYRAKIRDATGVFYVYAGQYDPETVSVLEELAPDGDREELTASEVEHVMVMGKPNSYTTDRGQTYVSVEPEFLLVSDAGTRERWTAEAAKFTLERVQAYENGTAPFDSEADQQYEFDVSIIRDDVEPIAEDFISADEEPDAAPAPV</sequence>
<proteinExistence type="predicted"/>
<comment type="caution">
    <text evidence="1">The sequence shown here is derived from an EMBL/GenBank/DDBJ whole genome shotgun (WGS) entry which is preliminary data.</text>
</comment>
<dbReference type="RefSeq" id="WP_256397073.1">
    <property type="nucleotide sequence ID" value="NZ_JANHDL010000004.1"/>
</dbReference>
<keyword evidence="2" id="KW-1185">Reference proteome</keyword>
<organism evidence="1 2">
    <name type="scientific">Halorubrum laminariae</name>
    <dbReference type="NCBI Taxonomy" id="1433523"/>
    <lineage>
        <taxon>Archaea</taxon>
        <taxon>Methanobacteriati</taxon>
        <taxon>Methanobacteriota</taxon>
        <taxon>Stenosarchaea group</taxon>
        <taxon>Halobacteria</taxon>
        <taxon>Halobacteriales</taxon>
        <taxon>Haloferacaceae</taxon>
        <taxon>Halorubrum</taxon>
    </lineage>
</organism>
<name>A0ABD6BY78_9EURY</name>
<accession>A0ABD6BY78</accession>
<dbReference type="Proteomes" id="UP001597185">
    <property type="component" value="Unassembled WGS sequence"/>
</dbReference>
<reference evidence="1 2" key="1">
    <citation type="journal article" date="2019" name="Int. J. Syst. Evol. Microbiol.">
        <title>The Global Catalogue of Microorganisms (GCM) 10K type strain sequencing project: providing services to taxonomists for standard genome sequencing and annotation.</title>
        <authorList>
            <consortium name="The Broad Institute Genomics Platform"/>
            <consortium name="The Broad Institute Genome Sequencing Center for Infectious Disease"/>
            <person name="Wu L."/>
            <person name="Ma J."/>
        </authorList>
    </citation>
    <scope>NUCLEOTIDE SEQUENCE [LARGE SCALE GENOMIC DNA]</scope>
    <source>
        <strain evidence="1 2">CGMCC 1.12689</strain>
    </source>
</reference>
<dbReference type="EMBL" id="JBHUDB010000002">
    <property type="protein sequence ID" value="MFD1570117.1"/>
    <property type="molecule type" value="Genomic_DNA"/>
</dbReference>